<comment type="caution">
    <text evidence="2">The sequence shown here is derived from an EMBL/GenBank/DDBJ whole genome shotgun (WGS) entry which is preliminary data.</text>
</comment>
<evidence type="ECO:0008006" key="4">
    <source>
        <dbReference type="Google" id="ProtNLM"/>
    </source>
</evidence>
<protein>
    <recommendedName>
        <fullName evidence="4">DUF3784 domain-containing protein</fullName>
    </recommendedName>
</protein>
<dbReference type="RefSeq" id="WP_100677387.1">
    <property type="nucleotide sequence ID" value="NZ_NIPO01000001.1"/>
</dbReference>
<feature type="transmembrane region" description="Helical" evidence="1">
    <location>
        <begin position="112"/>
        <end position="134"/>
    </location>
</feature>
<evidence type="ECO:0000256" key="1">
    <source>
        <dbReference type="SAM" id="Phobius"/>
    </source>
</evidence>
<organism evidence="2 3">
    <name type="scientific">Avrilella dinanensis</name>
    <dbReference type="NCBI Taxonomy" id="2008672"/>
    <lineage>
        <taxon>Bacteria</taxon>
        <taxon>Pseudomonadati</taxon>
        <taxon>Bacteroidota</taxon>
        <taxon>Flavobacteriia</taxon>
        <taxon>Flavobacteriales</taxon>
        <taxon>Flavobacteriaceae</taxon>
        <taxon>Avrilella</taxon>
    </lineage>
</organism>
<gene>
    <name evidence="2" type="ORF">CDL10_04230</name>
</gene>
<sequence>MLTACLVCAFIMAFWGGILNEENASSLLSGYNTMSDEKKKNVDFKGITKIYKKVFYGVALGCALVGISGYFFTKNENLSVALLILVFCWGMTPLFFLGKKYDPNSYPKWQKILNYFILALLIFGGLFAAVMVYMSEGNLIE</sequence>
<keyword evidence="1" id="KW-1133">Transmembrane helix</keyword>
<feature type="transmembrane region" description="Helical" evidence="1">
    <location>
        <begin position="54"/>
        <end position="73"/>
    </location>
</feature>
<dbReference type="InterPro" id="IPR017259">
    <property type="entry name" value="UCP037672"/>
</dbReference>
<reference evidence="2 3" key="1">
    <citation type="submission" date="2017-06" db="EMBL/GenBank/DDBJ databases">
        <title>Description of Avrilella dinanensis gen. nov. sp. nov.</title>
        <authorList>
            <person name="Leyer C."/>
            <person name="Sassi M."/>
            <person name="Minet J."/>
            <person name="Kayal S."/>
            <person name="Cattoir V."/>
        </authorList>
    </citation>
    <scope>NUCLEOTIDE SEQUENCE [LARGE SCALE GENOMIC DNA]</scope>
    <source>
        <strain evidence="2 3">UR159</strain>
    </source>
</reference>
<evidence type="ECO:0000313" key="3">
    <source>
        <dbReference type="Proteomes" id="UP000231960"/>
    </source>
</evidence>
<keyword evidence="1" id="KW-0812">Transmembrane</keyword>
<dbReference type="EMBL" id="NIPO01000001">
    <property type="protein sequence ID" value="PJR03819.1"/>
    <property type="molecule type" value="Genomic_DNA"/>
</dbReference>
<proteinExistence type="predicted"/>
<name>A0A2M9R4M9_9FLAO</name>
<keyword evidence="1" id="KW-0472">Membrane</keyword>
<feature type="transmembrane region" description="Helical" evidence="1">
    <location>
        <begin position="80"/>
        <end position="97"/>
    </location>
</feature>
<dbReference type="OrthoDB" id="954876at2"/>
<dbReference type="Proteomes" id="UP000231960">
    <property type="component" value="Unassembled WGS sequence"/>
</dbReference>
<evidence type="ECO:0000313" key="2">
    <source>
        <dbReference type="EMBL" id="PJR03819.1"/>
    </source>
</evidence>
<dbReference type="AlphaFoldDB" id="A0A2M9R4M9"/>
<dbReference type="Pfam" id="PF12650">
    <property type="entry name" value="DUF3784"/>
    <property type="match status" value="1"/>
</dbReference>
<accession>A0A2M9R4M9</accession>
<keyword evidence="3" id="KW-1185">Reference proteome</keyword>